<dbReference type="PANTHER" id="PTHR31585:SF51">
    <property type="entry name" value="TRANSPORTER, PUTATIVE-RELATED"/>
    <property type="match status" value="1"/>
</dbReference>
<evidence type="ECO:0000256" key="4">
    <source>
        <dbReference type="ARBA" id="ARBA00022692"/>
    </source>
</evidence>
<sequence>MSSPSPRAVVTPRALGTPRTAEELAARNENLIQWYQGLEKSYGRELLIMLICAQWFLKGLVLGWLYSSIDWVFRDLGVPGPRLQIYKTVTQLPFALKPIIGLTTDTVPIMGYRRNPYILMVTVVAVCGMVILGGGKVNAVEATFCFFLIQMQVAVIDLLTEARYTEAMRDDPLRFPDLMTFVWVGIFAGLIISTASSGFIIDAYGPYAVAYFMILPGVLVLYPTARNYMNDKCLSSAEIAALREQIFAQKEILWLVVITSVGALILACVVFFGNLTILQNYYVALVVLAVVSASFYLLCRPEIGGVNVFFLLQGACLLSIEGAMFYFFTDTEEQYPEGPHFSALFYASVTGVVGAISGFVGMILYNKYLKWWRYHPLLVVLNSLLVVANLINIIVFTRYNLVLGIPDALFVLGSTMFHWVLYMLLYMPAVVLTSQFCPKGLEATMFALIAGAWNLGWAVGQYGGSALLYILGVQPRGAPNESAQFKNLWLAALIAALVPIISTTAAFFLLPNATQTETLLPDGEVRPYTCLSGLRKAKKPTNAQNGEFPDLPTVGGNGEGARFGVLVENGTVVSVWTTRPGRLYTAGDELTISREYILTPDGKPSNSDLVIVLNEIDILQGGAEQACCGSPWRRMTSVVEDAEEQEEKSYGTMSKA</sequence>
<comment type="subcellular location">
    <subcellularLocation>
        <location evidence="1">Membrane</location>
        <topology evidence="1">Multi-pass membrane protein</topology>
    </subcellularLocation>
</comment>
<feature type="transmembrane region" description="Helical" evidence="7">
    <location>
        <begin position="46"/>
        <end position="66"/>
    </location>
</feature>
<dbReference type="AlphaFoldDB" id="A0A7S4GPZ1"/>
<feature type="transmembrane region" description="Helical" evidence="7">
    <location>
        <begin position="488"/>
        <end position="510"/>
    </location>
</feature>
<keyword evidence="5 7" id="KW-1133">Transmembrane helix</keyword>
<evidence type="ECO:0008006" key="9">
    <source>
        <dbReference type="Google" id="ProtNLM"/>
    </source>
</evidence>
<evidence type="ECO:0000256" key="5">
    <source>
        <dbReference type="ARBA" id="ARBA00022989"/>
    </source>
</evidence>
<dbReference type="SUPFAM" id="SSF103473">
    <property type="entry name" value="MFS general substrate transporter"/>
    <property type="match status" value="1"/>
</dbReference>
<feature type="transmembrane region" description="Helical" evidence="7">
    <location>
        <begin position="252"/>
        <end position="275"/>
    </location>
</feature>
<feature type="transmembrane region" description="Helical" evidence="7">
    <location>
        <begin position="281"/>
        <end position="299"/>
    </location>
</feature>
<dbReference type="EMBL" id="HBJB01002931">
    <property type="protein sequence ID" value="CAE0843262.1"/>
    <property type="molecule type" value="Transcribed_RNA"/>
</dbReference>
<comment type="similarity">
    <text evidence="2">Belongs to the major facilitator superfamily. Folate-biopterin transporter (TC 2.A.71) family.</text>
</comment>
<reference evidence="8" key="1">
    <citation type="submission" date="2021-01" db="EMBL/GenBank/DDBJ databases">
        <authorList>
            <person name="Corre E."/>
            <person name="Pelletier E."/>
            <person name="Niang G."/>
            <person name="Scheremetjew M."/>
            <person name="Finn R."/>
            <person name="Kale V."/>
            <person name="Holt S."/>
            <person name="Cochrane G."/>
            <person name="Meng A."/>
            <person name="Brown T."/>
            <person name="Cohen L."/>
        </authorList>
    </citation>
    <scope>NUCLEOTIDE SEQUENCE</scope>
    <source>
        <strain evidence="8">LB1974</strain>
    </source>
</reference>
<dbReference type="GO" id="GO:0016020">
    <property type="term" value="C:membrane"/>
    <property type="evidence" value="ECO:0007669"/>
    <property type="project" value="UniProtKB-SubCell"/>
</dbReference>
<keyword evidence="3" id="KW-0813">Transport</keyword>
<name>A0A7S4GPZ1_OXYMA</name>
<protein>
    <recommendedName>
        <fullName evidence="9">Folate/biopterin transporter</fullName>
    </recommendedName>
</protein>
<accession>A0A7S4GPZ1</accession>
<evidence type="ECO:0000313" key="8">
    <source>
        <dbReference type="EMBL" id="CAE0843262.1"/>
    </source>
</evidence>
<feature type="transmembrane region" description="Helical" evidence="7">
    <location>
        <begin position="306"/>
        <end position="328"/>
    </location>
</feature>
<feature type="transmembrane region" description="Helical" evidence="7">
    <location>
        <begin position="445"/>
        <end position="468"/>
    </location>
</feature>
<evidence type="ECO:0000256" key="6">
    <source>
        <dbReference type="ARBA" id="ARBA00023136"/>
    </source>
</evidence>
<dbReference type="Pfam" id="PF03092">
    <property type="entry name" value="BT1"/>
    <property type="match status" value="1"/>
</dbReference>
<dbReference type="InterPro" id="IPR039309">
    <property type="entry name" value="BT1"/>
</dbReference>
<evidence type="ECO:0000256" key="1">
    <source>
        <dbReference type="ARBA" id="ARBA00004141"/>
    </source>
</evidence>
<evidence type="ECO:0000256" key="3">
    <source>
        <dbReference type="ARBA" id="ARBA00022448"/>
    </source>
</evidence>
<feature type="transmembrane region" description="Helical" evidence="7">
    <location>
        <begin position="343"/>
        <end position="365"/>
    </location>
</feature>
<evidence type="ECO:0000256" key="7">
    <source>
        <dbReference type="SAM" id="Phobius"/>
    </source>
</evidence>
<dbReference type="PANTHER" id="PTHR31585">
    <property type="entry name" value="FOLATE-BIOPTERIN TRANSPORTER 1, CHLOROPLASTIC"/>
    <property type="match status" value="1"/>
</dbReference>
<organism evidence="8">
    <name type="scientific">Oxyrrhis marina</name>
    <name type="common">Dinoflagellate</name>
    <dbReference type="NCBI Taxonomy" id="2969"/>
    <lineage>
        <taxon>Eukaryota</taxon>
        <taxon>Sar</taxon>
        <taxon>Alveolata</taxon>
        <taxon>Dinophyceae</taxon>
        <taxon>Oxyrrhinales</taxon>
        <taxon>Oxyrrhinaceae</taxon>
        <taxon>Oxyrrhis</taxon>
    </lineage>
</organism>
<dbReference type="InterPro" id="IPR036259">
    <property type="entry name" value="MFS_trans_sf"/>
</dbReference>
<feature type="transmembrane region" description="Helical" evidence="7">
    <location>
        <begin position="181"/>
        <end position="201"/>
    </location>
</feature>
<proteinExistence type="inferred from homology"/>
<gene>
    <name evidence="8" type="ORF">OMAR00294_LOCUS2397</name>
</gene>
<evidence type="ECO:0000256" key="2">
    <source>
        <dbReference type="ARBA" id="ARBA00007015"/>
    </source>
</evidence>
<keyword evidence="6 7" id="KW-0472">Membrane</keyword>
<feature type="transmembrane region" description="Helical" evidence="7">
    <location>
        <begin position="117"/>
        <end position="134"/>
    </location>
</feature>
<feature type="transmembrane region" description="Helical" evidence="7">
    <location>
        <begin position="377"/>
        <end position="396"/>
    </location>
</feature>
<feature type="transmembrane region" description="Helical" evidence="7">
    <location>
        <begin position="207"/>
        <end position="225"/>
    </location>
</feature>
<keyword evidence="4 7" id="KW-0812">Transmembrane</keyword>
<feature type="transmembrane region" description="Helical" evidence="7">
    <location>
        <begin position="408"/>
        <end position="433"/>
    </location>
</feature>